<dbReference type="InterPro" id="IPR000962">
    <property type="entry name" value="Znf_DskA_TraR"/>
</dbReference>
<evidence type="ECO:0000256" key="1">
    <source>
        <dbReference type="ARBA" id="ARBA00022723"/>
    </source>
</evidence>
<feature type="domain" description="Zinc finger DksA/TraR C4-type" evidence="5">
    <location>
        <begin position="77"/>
        <end position="110"/>
    </location>
</feature>
<gene>
    <name evidence="6" type="ORF">SJ2017_2573</name>
</gene>
<dbReference type="RefSeq" id="WP_055024658.1">
    <property type="nucleotide sequence ID" value="NZ_CANMJJ010000011.1"/>
</dbReference>
<evidence type="ECO:0000313" key="7">
    <source>
        <dbReference type="Proteomes" id="UP000191820"/>
    </source>
</evidence>
<evidence type="ECO:0000259" key="5">
    <source>
        <dbReference type="Pfam" id="PF01258"/>
    </source>
</evidence>
<keyword evidence="3" id="KW-0862">Zinc</keyword>
<evidence type="ECO:0000256" key="3">
    <source>
        <dbReference type="ARBA" id="ARBA00022833"/>
    </source>
</evidence>
<dbReference type="PANTHER" id="PTHR33823:SF4">
    <property type="entry name" value="GENERAL STRESS PROTEIN 16O"/>
    <property type="match status" value="1"/>
</dbReference>
<dbReference type="PROSITE" id="PS01102">
    <property type="entry name" value="ZF_DKSA_1"/>
    <property type="match status" value="1"/>
</dbReference>
<dbReference type="Gene3D" id="1.20.120.910">
    <property type="entry name" value="DksA, coiled-coil domain"/>
    <property type="match status" value="1"/>
</dbReference>
<keyword evidence="1" id="KW-0479">Metal-binding</keyword>
<keyword evidence="2" id="KW-0863">Zinc-finger</keyword>
<accession>A0ABM6JKX4</accession>
<reference evidence="6 7" key="1">
    <citation type="submission" date="2017-03" db="EMBL/GenBank/DDBJ databases">
        <title>Genome sequencing of Shewanella japonica KCTC 22435.</title>
        <authorList>
            <person name="Kim K.M."/>
        </authorList>
    </citation>
    <scope>NUCLEOTIDE SEQUENCE [LARGE SCALE GENOMIC DNA]</scope>
    <source>
        <strain evidence="6 7">KCTC 22435</strain>
    </source>
</reference>
<keyword evidence="7" id="KW-1185">Reference proteome</keyword>
<evidence type="ECO:0000256" key="2">
    <source>
        <dbReference type="ARBA" id="ARBA00022771"/>
    </source>
</evidence>
<dbReference type="Proteomes" id="UP000191820">
    <property type="component" value="Chromosome"/>
</dbReference>
<evidence type="ECO:0000313" key="6">
    <source>
        <dbReference type="EMBL" id="ARD22862.1"/>
    </source>
</evidence>
<protein>
    <submittedName>
        <fullName evidence="6">Conjugal transfer protein TraR</fullName>
    </submittedName>
</protein>
<dbReference type="SUPFAM" id="SSF57716">
    <property type="entry name" value="Glucocorticoid receptor-like (DNA-binding domain)"/>
    <property type="match status" value="1"/>
</dbReference>
<proteinExistence type="predicted"/>
<name>A0ABM6JKX4_9GAMM</name>
<dbReference type="EMBL" id="CP020472">
    <property type="protein sequence ID" value="ARD22862.1"/>
    <property type="molecule type" value="Genomic_DNA"/>
</dbReference>
<dbReference type="Pfam" id="PF01258">
    <property type="entry name" value="zf-dskA_traR"/>
    <property type="match status" value="1"/>
</dbReference>
<dbReference type="PROSITE" id="PS51128">
    <property type="entry name" value="ZF_DKSA_2"/>
    <property type="match status" value="1"/>
</dbReference>
<dbReference type="PANTHER" id="PTHR33823">
    <property type="entry name" value="RNA POLYMERASE-BINDING TRANSCRIPTION FACTOR DKSA-RELATED"/>
    <property type="match status" value="1"/>
</dbReference>
<evidence type="ECO:0000256" key="4">
    <source>
        <dbReference type="PROSITE-ProRule" id="PRU00510"/>
    </source>
</evidence>
<dbReference type="InterPro" id="IPR020458">
    <property type="entry name" value="Znf_DskA_TraR_CS"/>
</dbReference>
<sequence length="122" mass="13981">MSIQEIQQSLMQREAQLKYELVHQLNQKGHVQSASQSHFNMSLTELIELMSQQNLTDTPLFGQLTRLDAALCQLELGLYGLCSDCESDIEPERLAADPTEQRCACCAEKHRNEHRQELRLSH</sequence>
<organism evidence="6 7">
    <name type="scientific">Shewanella japonica</name>
    <dbReference type="NCBI Taxonomy" id="93973"/>
    <lineage>
        <taxon>Bacteria</taxon>
        <taxon>Pseudomonadati</taxon>
        <taxon>Pseudomonadota</taxon>
        <taxon>Gammaproteobacteria</taxon>
        <taxon>Alteromonadales</taxon>
        <taxon>Shewanellaceae</taxon>
        <taxon>Shewanella</taxon>
    </lineage>
</organism>
<feature type="zinc finger region" description="dksA C4-type" evidence="4">
    <location>
        <begin position="82"/>
        <end position="106"/>
    </location>
</feature>